<dbReference type="Pfam" id="PF13354">
    <property type="entry name" value="Beta-lactamase2"/>
    <property type="match status" value="1"/>
</dbReference>
<accession>A0A6A8MEC2</accession>
<dbReference type="GO" id="GO:0008800">
    <property type="term" value="F:beta-lactamase activity"/>
    <property type="evidence" value="ECO:0007669"/>
    <property type="project" value="InterPro"/>
</dbReference>
<reference evidence="2 3" key="1">
    <citation type="submission" date="2019-08" db="EMBL/GenBank/DDBJ databases">
        <title>In-depth cultivation of the pig gut microbiome towards novel bacterial diversity and tailored functional studies.</title>
        <authorList>
            <person name="Wylensek D."/>
            <person name="Hitch T.C.A."/>
            <person name="Clavel T."/>
        </authorList>
    </citation>
    <scope>NUCLEOTIDE SEQUENCE [LARGE SCALE GENOMIC DNA]</scope>
    <source>
        <strain evidence="2 3">Bifido-178-WT-2B</strain>
    </source>
</reference>
<feature type="domain" description="Beta-lactamase class A catalytic" evidence="1">
    <location>
        <begin position="105"/>
        <end position="290"/>
    </location>
</feature>
<dbReference type="Gene3D" id="3.40.710.10">
    <property type="entry name" value="DD-peptidase/beta-lactamase superfamily"/>
    <property type="match status" value="1"/>
</dbReference>
<sequence>MNNRILLGAGIATLFAFGLYTSSQRAAENRELTVIQVKKKGKVTKQVAAPSSSGGKEPNVGSIEYSNHIYTRSGSNKDLAKQVKKVMGEDANYQVEVQSLTKAKTFAGLRNTKEAHATSKIFELYLLIALYAQEKAGKLGASTAIKIEKSDVAGKEAGVAKGISYGPSYLRQQMLQGSKTAANALLRKIGKDQVTACLKQMGASQTSISGNFSGKSVGKTTAADMRAVMVSLYQGKVVGSYNQSILTALSTSRQKSPLVKSISGTVYQIGDDDSAVALVNNGSSSYVVSVWASKNDKFAALGKTVSAWMSKNK</sequence>
<evidence type="ECO:0000259" key="1">
    <source>
        <dbReference type="Pfam" id="PF13354"/>
    </source>
</evidence>
<keyword evidence="2" id="KW-0378">Hydrolase</keyword>
<evidence type="ECO:0000313" key="3">
    <source>
        <dbReference type="Proteomes" id="UP000438120"/>
    </source>
</evidence>
<proteinExistence type="predicted"/>
<dbReference type="OrthoDB" id="2320855at2"/>
<dbReference type="InterPro" id="IPR012338">
    <property type="entry name" value="Beta-lactam/transpept-like"/>
</dbReference>
<dbReference type="GO" id="GO:0030655">
    <property type="term" value="P:beta-lactam antibiotic catabolic process"/>
    <property type="evidence" value="ECO:0007669"/>
    <property type="project" value="InterPro"/>
</dbReference>
<dbReference type="InterPro" id="IPR045155">
    <property type="entry name" value="Beta-lactam_cat"/>
</dbReference>
<evidence type="ECO:0000313" key="2">
    <source>
        <dbReference type="EMBL" id="MST87122.1"/>
    </source>
</evidence>
<comment type="caution">
    <text evidence="2">The sequence shown here is derived from an EMBL/GenBank/DDBJ whole genome shotgun (WGS) entry which is preliminary data.</text>
</comment>
<protein>
    <submittedName>
        <fullName evidence="2">Serine hydrolase</fullName>
    </submittedName>
</protein>
<dbReference type="RefSeq" id="WP_154548596.1">
    <property type="nucleotide sequence ID" value="NZ_VUMX01000012.1"/>
</dbReference>
<name>A0A6A8MEC2_9LACO</name>
<dbReference type="AlphaFoldDB" id="A0A6A8MEC2"/>
<keyword evidence="3" id="KW-1185">Reference proteome</keyword>
<dbReference type="EMBL" id="VUMX01000012">
    <property type="protein sequence ID" value="MST87122.1"/>
    <property type="molecule type" value="Genomic_DNA"/>
</dbReference>
<gene>
    <name evidence="2" type="ORF">FYJ62_05595</name>
</gene>
<organism evidence="2 3">
    <name type="scientific">Lactobacillus porci</name>
    <dbReference type="NCBI Taxonomy" id="2012477"/>
    <lineage>
        <taxon>Bacteria</taxon>
        <taxon>Bacillati</taxon>
        <taxon>Bacillota</taxon>
        <taxon>Bacilli</taxon>
        <taxon>Lactobacillales</taxon>
        <taxon>Lactobacillaceae</taxon>
        <taxon>Lactobacillus</taxon>
    </lineage>
</organism>
<dbReference type="SUPFAM" id="SSF56601">
    <property type="entry name" value="beta-lactamase/transpeptidase-like"/>
    <property type="match status" value="1"/>
</dbReference>
<dbReference type="Proteomes" id="UP000438120">
    <property type="component" value="Unassembled WGS sequence"/>
</dbReference>